<proteinExistence type="predicted"/>
<name>A0A8R7TSQ5_TRIUA</name>
<reference evidence="2" key="3">
    <citation type="submission" date="2022-06" db="UniProtKB">
        <authorList>
            <consortium name="EnsemblPlants"/>
        </authorList>
    </citation>
    <scope>IDENTIFICATION</scope>
</reference>
<sequence>MLVRRRGRRGEVPRRRRGRGRGREVVGAAPGVVGPGRLHRRPAGAGAGGGPRPGCGEEAVRGADGGEGAAAAAADDGDGELPRRHVPLRHRVPPRLRPAR</sequence>
<reference evidence="3" key="1">
    <citation type="journal article" date="2013" name="Nature">
        <title>Draft genome of the wheat A-genome progenitor Triticum urartu.</title>
        <authorList>
            <person name="Ling H.Q."/>
            <person name="Zhao S."/>
            <person name="Liu D."/>
            <person name="Wang J."/>
            <person name="Sun H."/>
            <person name="Zhang C."/>
            <person name="Fan H."/>
            <person name="Li D."/>
            <person name="Dong L."/>
            <person name="Tao Y."/>
            <person name="Gao C."/>
            <person name="Wu H."/>
            <person name="Li Y."/>
            <person name="Cui Y."/>
            <person name="Guo X."/>
            <person name="Zheng S."/>
            <person name="Wang B."/>
            <person name="Yu K."/>
            <person name="Liang Q."/>
            <person name="Yang W."/>
            <person name="Lou X."/>
            <person name="Chen J."/>
            <person name="Feng M."/>
            <person name="Jian J."/>
            <person name="Zhang X."/>
            <person name="Luo G."/>
            <person name="Jiang Y."/>
            <person name="Liu J."/>
            <person name="Wang Z."/>
            <person name="Sha Y."/>
            <person name="Zhang B."/>
            <person name="Wu H."/>
            <person name="Tang D."/>
            <person name="Shen Q."/>
            <person name="Xue P."/>
            <person name="Zou S."/>
            <person name="Wang X."/>
            <person name="Liu X."/>
            <person name="Wang F."/>
            <person name="Yang Y."/>
            <person name="An X."/>
            <person name="Dong Z."/>
            <person name="Zhang K."/>
            <person name="Zhang X."/>
            <person name="Luo M.C."/>
            <person name="Dvorak J."/>
            <person name="Tong Y."/>
            <person name="Wang J."/>
            <person name="Yang H."/>
            <person name="Li Z."/>
            <person name="Wang D."/>
            <person name="Zhang A."/>
            <person name="Wang J."/>
        </authorList>
    </citation>
    <scope>NUCLEOTIDE SEQUENCE</scope>
    <source>
        <strain evidence="3">cv. G1812</strain>
    </source>
</reference>
<accession>A0A8R7TSQ5</accession>
<evidence type="ECO:0000313" key="2">
    <source>
        <dbReference type="EnsemblPlants" id="TuG1812G0300001427.01.T01.cds376162"/>
    </source>
</evidence>
<dbReference type="Proteomes" id="UP000015106">
    <property type="component" value="Chromosome 3"/>
</dbReference>
<protein>
    <submittedName>
        <fullName evidence="2">Uncharacterized protein</fullName>
    </submittedName>
</protein>
<organism evidence="2 3">
    <name type="scientific">Triticum urartu</name>
    <name type="common">Red wild einkorn</name>
    <name type="synonym">Crithodium urartu</name>
    <dbReference type="NCBI Taxonomy" id="4572"/>
    <lineage>
        <taxon>Eukaryota</taxon>
        <taxon>Viridiplantae</taxon>
        <taxon>Streptophyta</taxon>
        <taxon>Embryophyta</taxon>
        <taxon>Tracheophyta</taxon>
        <taxon>Spermatophyta</taxon>
        <taxon>Magnoliopsida</taxon>
        <taxon>Liliopsida</taxon>
        <taxon>Poales</taxon>
        <taxon>Poaceae</taxon>
        <taxon>BOP clade</taxon>
        <taxon>Pooideae</taxon>
        <taxon>Triticodae</taxon>
        <taxon>Triticeae</taxon>
        <taxon>Triticinae</taxon>
        <taxon>Triticum</taxon>
    </lineage>
</organism>
<evidence type="ECO:0000313" key="3">
    <source>
        <dbReference type="Proteomes" id="UP000015106"/>
    </source>
</evidence>
<dbReference type="AlphaFoldDB" id="A0A8R7TSQ5"/>
<feature type="compositionally biased region" description="Basic residues" evidence="1">
    <location>
        <begin position="84"/>
        <end position="100"/>
    </location>
</feature>
<dbReference type="Gramene" id="TuG1812G0300001427.01.T01">
    <property type="protein sequence ID" value="TuG1812G0300001427.01.T01.cds376162"/>
    <property type="gene ID" value="TuG1812G0300001427.01"/>
</dbReference>
<evidence type="ECO:0000256" key="1">
    <source>
        <dbReference type="SAM" id="MobiDB-lite"/>
    </source>
</evidence>
<dbReference type="EnsemblPlants" id="TuG1812G0300001427.01.T01">
    <property type="protein sequence ID" value="TuG1812G0300001427.01.T01.cds376162"/>
    <property type="gene ID" value="TuG1812G0300001427.01"/>
</dbReference>
<keyword evidence="3" id="KW-1185">Reference proteome</keyword>
<reference evidence="2" key="2">
    <citation type="submission" date="2018-03" db="EMBL/GenBank/DDBJ databases">
        <title>The Triticum urartu genome reveals the dynamic nature of wheat genome evolution.</title>
        <authorList>
            <person name="Ling H."/>
            <person name="Ma B."/>
            <person name="Shi X."/>
            <person name="Liu H."/>
            <person name="Dong L."/>
            <person name="Sun H."/>
            <person name="Cao Y."/>
            <person name="Gao Q."/>
            <person name="Zheng S."/>
            <person name="Li Y."/>
            <person name="Yu Y."/>
            <person name="Du H."/>
            <person name="Qi M."/>
            <person name="Li Y."/>
            <person name="Yu H."/>
            <person name="Cui Y."/>
            <person name="Wang N."/>
            <person name="Chen C."/>
            <person name="Wu H."/>
            <person name="Zhao Y."/>
            <person name="Zhang J."/>
            <person name="Li Y."/>
            <person name="Zhou W."/>
            <person name="Zhang B."/>
            <person name="Hu W."/>
            <person name="Eijk M."/>
            <person name="Tang J."/>
            <person name="Witsenboer H."/>
            <person name="Zhao S."/>
            <person name="Li Z."/>
            <person name="Zhang A."/>
            <person name="Wang D."/>
            <person name="Liang C."/>
        </authorList>
    </citation>
    <scope>NUCLEOTIDE SEQUENCE [LARGE SCALE GENOMIC DNA]</scope>
    <source>
        <strain evidence="2">cv. G1812</strain>
    </source>
</reference>
<feature type="compositionally biased region" description="Basic residues" evidence="1">
    <location>
        <begin position="1"/>
        <end position="20"/>
    </location>
</feature>
<feature type="region of interest" description="Disordered" evidence="1">
    <location>
        <begin position="1"/>
        <end position="100"/>
    </location>
</feature>
<feature type="compositionally biased region" description="Low complexity" evidence="1">
    <location>
        <begin position="25"/>
        <end position="36"/>
    </location>
</feature>